<dbReference type="AlphaFoldDB" id="D0UIY8"/>
<gene>
    <name evidence="2" type="ORF">NYP84_02410</name>
</gene>
<evidence type="ECO:0000313" key="2">
    <source>
        <dbReference type="EMBL" id="UWS34081.1"/>
    </source>
</evidence>
<dbReference type="GeneID" id="92235830"/>
<dbReference type="EMBL" id="CP103445">
    <property type="protein sequence ID" value="UWS34081.1"/>
    <property type="molecule type" value="Genomic_DNA"/>
</dbReference>
<reference evidence="1" key="1">
    <citation type="journal article" date="2005" name="J. Gen. Plant Pathol.">
        <title>Identification of dspEF, hrpW, and hrpN loci and characterization of the hrpNEp gene in Erwinia pyrifoliae.</title>
        <authorList>
            <person name="Shrestha R."/>
            <person name="Tsuchiya K."/>
            <person name="Baek S.J."/>
            <person name="Bae H.N."/>
            <person name="Hwang I."/>
            <person name="Hur J.H."/>
            <person name="Lim C.K."/>
        </authorList>
    </citation>
    <scope>NUCLEOTIDE SEQUENCE</scope>
    <source>
        <strain evidence="1">WT3</strain>
    </source>
</reference>
<protein>
    <submittedName>
        <fullName evidence="1">Uncharacterized protein</fullName>
    </submittedName>
</protein>
<keyword evidence="3" id="KW-1185">Reference proteome</keyword>
<evidence type="ECO:0000313" key="1">
    <source>
        <dbReference type="EMBL" id="ACY01297.1"/>
    </source>
</evidence>
<dbReference type="EMBL" id="DQ180962">
    <property type="protein sequence ID" value="ACY01297.1"/>
    <property type="molecule type" value="Genomic_DNA"/>
</dbReference>
<sequence>MNQTASTHQQAGVAIDVVPIFSLDSEVLGRCDGQNTRLINKRICLGRRHCGDLNPSVRVGQLVKLSLKRQCVSSARYALRASLGTRFTRTQVTPRSSALNAVVEDAQMCQMVIPTPQSSQPDFSVKSK</sequence>
<accession>D0UIY8</accession>
<dbReference type="RefSeq" id="WP_012669245.1">
    <property type="nucleotide sequence ID" value="NZ_CP023567.1"/>
</dbReference>
<proteinExistence type="predicted"/>
<name>D0UIY8_ERWPY</name>
<reference evidence="1" key="3">
    <citation type="journal article" date="2008" name="Mol. Cells">
        <title>Genetic organization of the hrp genes cluster in Erwinia pyrifoliae and characterization of HR active domains in HrpNEp protein by mutational analysis.</title>
        <authorList>
            <person name="Shrestha R."/>
            <person name="Park D.H."/>
            <person name="Cho J.M."/>
            <person name="Cho S."/>
            <person name="Wilson C."/>
            <person name="Hwang I."/>
            <person name="Hur J.H."/>
            <person name="Lim C.K."/>
        </authorList>
    </citation>
    <scope>NUCLEOTIDE SEQUENCE</scope>
    <source>
        <strain evidence="1">WT3</strain>
    </source>
</reference>
<reference evidence="1" key="4">
    <citation type="submission" date="2009-11" db="EMBL/GenBank/DDBJ databases">
        <authorList>
            <person name="Thapa S.P."/>
            <person name="Park D.H."/>
            <person name="Cho S.Y."/>
            <person name="Hur J.H."/>
            <person name="Lim C.K."/>
        </authorList>
    </citation>
    <scope>NUCLEOTIDE SEQUENCE</scope>
    <source>
        <strain evidence="1">WT3</strain>
    </source>
</reference>
<reference evidence="1" key="2">
    <citation type="submission" date="2005-09" db="EMBL/GenBank/DDBJ databases">
        <title>Insights into the pathogenicity island of Erwinia pyrifoliae WT3 and Japanese Erwinia Ejp617, and its relatedness with PAI of Erwinia amylovora.</title>
        <authorList>
            <person name="Thapa S.P."/>
            <person name="Cho S."/>
            <person name="Hur J.H."/>
            <person name="Lim C.K."/>
        </authorList>
    </citation>
    <scope>NUCLEOTIDE SEQUENCE</scope>
    <source>
        <strain evidence="1">WT3</strain>
    </source>
</reference>
<reference evidence="2" key="5">
    <citation type="submission" date="2022-07" db="EMBL/GenBank/DDBJ databases">
        <title>Genetic diversity of Erwinia pyrifoliae.</title>
        <authorList>
            <person name="Park D.S."/>
            <person name="Ham H."/>
        </authorList>
    </citation>
    <scope>NUCLEOTIDE SEQUENCE</scope>
    <source>
        <strain evidence="2">CP201486</strain>
    </source>
</reference>
<dbReference type="Proteomes" id="UP001058553">
    <property type="component" value="Chromosome"/>
</dbReference>
<evidence type="ECO:0000313" key="3">
    <source>
        <dbReference type="Proteomes" id="UP001058553"/>
    </source>
</evidence>
<organism evidence="1">
    <name type="scientific">Erwinia pyrifoliae</name>
    <dbReference type="NCBI Taxonomy" id="79967"/>
    <lineage>
        <taxon>Bacteria</taxon>
        <taxon>Pseudomonadati</taxon>
        <taxon>Pseudomonadota</taxon>
        <taxon>Gammaproteobacteria</taxon>
        <taxon>Enterobacterales</taxon>
        <taxon>Erwiniaceae</taxon>
        <taxon>Erwinia</taxon>
    </lineage>
</organism>